<sequence length="551" mass="61918">MLYLSSSNLILHATLCLSLTVFLSFLKIPAFFLYGLHTYVHPDDVAPPNSNSSRGGGGIRAAIRRPGTFDSEHKPRKKSKDKFEFDENKAQIFRLKLNDDHLQTRVYYTQFSSAFNSSLVAISCLLLHRFLRVSKDSGILENGSVIPILLGIVGVCRLLILIAKLSFERSASKRSERLLSLVFGVLGFFWGLAIVLEMVPGCGLDFDFESLDGFGKFFIAVLMGCIVGLFYIPATRNARAFWLGTDQIRSNLSIISCGWFGRMLLYGNYLLVVFTSTLWVGPFTELLVCEKSDGIKGLHSNGRNRYTEELIGRLGMLRSDFYKFRVWCMFSSGILQILSLRPNVQMFLNEAVLCWYQRLHASKVPDLDYSRAKVFLHNHYMFLVVLQFFAPAAIALLLLGLSHIDVNLLADFKLPCNLLPCSALVKEMALFLAWWITFVWAIFTSDIIGIGAPQRMTTNWGGFLQCMSGLCATISCYPSQWQTSVSEQKDISGLGSSSPCLQVMYQSPCSCLCTDARYEEELEGKERAGKRLWLRLGIISETSLEVCDNNT</sequence>
<feature type="transmembrane region" description="Helical" evidence="7">
    <location>
        <begin position="432"/>
        <end position="452"/>
    </location>
</feature>
<keyword evidence="3 7" id="KW-0812">Transmembrane</keyword>
<dbReference type="PANTHER" id="PTHR13624">
    <property type="entry name" value="RE42071P"/>
    <property type="match status" value="1"/>
</dbReference>
<dbReference type="PANTHER" id="PTHR13624:SF6">
    <property type="entry name" value="EMEI"/>
    <property type="match status" value="1"/>
</dbReference>
<feature type="transmembrane region" description="Helical" evidence="7">
    <location>
        <begin position="179"/>
        <end position="201"/>
    </location>
</feature>
<dbReference type="GeneID" id="113720270"/>
<feature type="transmembrane region" description="Helical" evidence="7">
    <location>
        <begin position="6"/>
        <end position="26"/>
    </location>
</feature>
<evidence type="ECO:0000256" key="6">
    <source>
        <dbReference type="ARBA" id="ARBA00023180"/>
    </source>
</evidence>
<dbReference type="AlphaFoldDB" id="A0A6P6VE74"/>
<accession>A0A6P6VE74</accession>
<proteinExistence type="inferred from homology"/>
<dbReference type="GO" id="GO:0016020">
    <property type="term" value="C:membrane"/>
    <property type="evidence" value="ECO:0007669"/>
    <property type="project" value="UniProtKB-SubCell"/>
</dbReference>
<feature type="transmembrane region" description="Helical" evidence="7">
    <location>
        <begin position="106"/>
        <end position="128"/>
    </location>
</feature>
<feature type="transmembrane region" description="Helical" evidence="7">
    <location>
        <begin position="380"/>
        <end position="404"/>
    </location>
</feature>
<comment type="subcellular location">
    <subcellularLocation>
        <location evidence="1">Membrane</location>
        <topology evidence="1">Multi-pass membrane protein</topology>
    </subcellularLocation>
</comment>
<evidence type="ECO:0000256" key="7">
    <source>
        <dbReference type="SAM" id="Phobius"/>
    </source>
</evidence>
<feature type="transmembrane region" description="Helical" evidence="7">
    <location>
        <begin position="213"/>
        <end position="232"/>
    </location>
</feature>
<evidence type="ECO:0000313" key="9">
    <source>
        <dbReference type="RefSeq" id="XP_027100996.2"/>
    </source>
</evidence>
<reference evidence="8" key="1">
    <citation type="journal article" date="2025" name="Foods">
        <title>Unveiling the Microbial Signatures of Arabica Coffee Cherries: Insights into Ripeness Specific Diversity, Functional Traits, and Implications for Quality and Safety.</title>
        <authorList>
            <consortium name="RefSeq"/>
            <person name="Tenea G.N."/>
            <person name="Cifuentes V."/>
            <person name="Reyes P."/>
            <person name="Cevallos-Vallejos M."/>
        </authorList>
    </citation>
    <scope>NUCLEOTIDE SEQUENCE [LARGE SCALE GENOMIC DNA]</scope>
</reference>
<comment type="similarity">
    <text evidence="2">Belongs to the TMEM161 family.</text>
</comment>
<evidence type="ECO:0000256" key="1">
    <source>
        <dbReference type="ARBA" id="ARBA00004141"/>
    </source>
</evidence>
<feature type="transmembrane region" description="Helical" evidence="7">
    <location>
        <begin position="148"/>
        <end position="167"/>
    </location>
</feature>
<dbReference type="RefSeq" id="XP_027100996.2">
    <property type="nucleotide sequence ID" value="XM_027245195.2"/>
</dbReference>
<evidence type="ECO:0000256" key="3">
    <source>
        <dbReference type="ARBA" id="ARBA00022692"/>
    </source>
</evidence>
<name>A0A6P6VE74_COFAR</name>
<keyword evidence="5 7" id="KW-0472">Membrane</keyword>
<evidence type="ECO:0000256" key="2">
    <source>
        <dbReference type="ARBA" id="ARBA00009706"/>
    </source>
</evidence>
<keyword evidence="4 7" id="KW-1133">Transmembrane helix</keyword>
<keyword evidence="6" id="KW-0325">Glycoprotein</keyword>
<dbReference type="OrthoDB" id="784140at2759"/>
<keyword evidence="8" id="KW-1185">Reference proteome</keyword>
<protein>
    <recommendedName>
        <fullName evidence="10">Transmembrane protein</fullName>
    </recommendedName>
</protein>
<evidence type="ECO:0000256" key="4">
    <source>
        <dbReference type="ARBA" id="ARBA00022989"/>
    </source>
</evidence>
<reference evidence="9" key="2">
    <citation type="submission" date="2025-08" db="UniProtKB">
        <authorList>
            <consortium name="RefSeq"/>
        </authorList>
    </citation>
    <scope>IDENTIFICATION</scope>
    <source>
        <tissue evidence="9">Leaves</tissue>
    </source>
</reference>
<evidence type="ECO:0000256" key="5">
    <source>
        <dbReference type="ARBA" id="ARBA00023136"/>
    </source>
</evidence>
<dbReference type="Proteomes" id="UP001652660">
    <property type="component" value="Chromosome 2c"/>
</dbReference>
<gene>
    <name evidence="9" type="primary">LOC113720270</name>
</gene>
<evidence type="ECO:0000313" key="8">
    <source>
        <dbReference type="Proteomes" id="UP001652660"/>
    </source>
</evidence>
<organism evidence="8 9">
    <name type="scientific">Coffea arabica</name>
    <name type="common">Arabian coffee</name>
    <dbReference type="NCBI Taxonomy" id="13443"/>
    <lineage>
        <taxon>Eukaryota</taxon>
        <taxon>Viridiplantae</taxon>
        <taxon>Streptophyta</taxon>
        <taxon>Embryophyta</taxon>
        <taxon>Tracheophyta</taxon>
        <taxon>Spermatophyta</taxon>
        <taxon>Magnoliopsida</taxon>
        <taxon>eudicotyledons</taxon>
        <taxon>Gunneridae</taxon>
        <taxon>Pentapetalae</taxon>
        <taxon>asterids</taxon>
        <taxon>lamiids</taxon>
        <taxon>Gentianales</taxon>
        <taxon>Rubiaceae</taxon>
        <taxon>Ixoroideae</taxon>
        <taxon>Gardenieae complex</taxon>
        <taxon>Bertiereae - Coffeeae clade</taxon>
        <taxon>Coffeeae</taxon>
        <taxon>Coffea</taxon>
    </lineage>
</organism>
<evidence type="ECO:0008006" key="10">
    <source>
        <dbReference type="Google" id="ProtNLM"/>
    </source>
</evidence>
<dbReference type="InterPro" id="IPR019395">
    <property type="entry name" value="Transmembrane_161A/B"/>
</dbReference>